<feature type="domain" description="Histidine kinase" evidence="6">
    <location>
        <begin position="225"/>
        <end position="454"/>
    </location>
</feature>
<dbReference type="InterPro" id="IPR011006">
    <property type="entry name" value="CheY-like_superfamily"/>
</dbReference>
<dbReference type="CDD" id="cd00075">
    <property type="entry name" value="HATPase"/>
    <property type="match status" value="1"/>
</dbReference>
<comment type="caution">
    <text evidence="8">The sequence shown here is derived from an EMBL/GenBank/DDBJ whole genome shotgun (WGS) entry which is preliminary data.</text>
</comment>
<dbReference type="InterPro" id="IPR004358">
    <property type="entry name" value="Sig_transdc_His_kin-like_C"/>
</dbReference>
<dbReference type="SUPFAM" id="SSF52172">
    <property type="entry name" value="CheY-like"/>
    <property type="match status" value="1"/>
</dbReference>
<dbReference type="Proteomes" id="UP001386437">
    <property type="component" value="Unassembled WGS sequence"/>
</dbReference>
<dbReference type="Pfam" id="PF02518">
    <property type="entry name" value="HATPase_c"/>
    <property type="match status" value="1"/>
</dbReference>
<evidence type="ECO:0000256" key="4">
    <source>
        <dbReference type="PROSITE-ProRule" id="PRU00169"/>
    </source>
</evidence>
<evidence type="ECO:0000256" key="1">
    <source>
        <dbReference type="ARBA" id="ARBA00000085"/>
    </source>
</evidence>
<gene>
    <name evidence="8" type="ORF">H3V53_41570</name>
</gene>
<name>A0ABU8J5S7_9BURK</name>
<dbReference type="InterPro" id="IPR036097">
    <property type="entry name" value="HisK_dim/P_sf"/>
</dbReference>
<dbReference type="SUPFAM" id="SSF55874">
    <property type="entry name" value="ATPase domain of HSP90 chaperone/DNA topoisomerase II/histidine kinase"/>
    <property type="match status" value="1"/>
</dbReference>
<sequence length="585" mass="61556">MSGLPTLPPDGGTNIAGGPVTAQREARSIRPSTDVASEYEALPALARSLCMSDAAMLQQLSDTAIRLCDADSSGVSLRVGDASGMAALRWVVVSGRCAGMVGHTIPYDQSPGGVTIQLGVPQLFPFPKRKFACLAEVAPEIAEELVVPVPGATGPLGALWVMSHERVRCFGSEHRRILTGLAHFACAALTATSARADAEGRAAQAEAANNTLSKAETAKDRFIATLGHELRGPLGPIDNALEAAQRLAAGNGAVLSALAVANRQVQQLKRLVSDLLDASRVRHGSLSVHPDHCLLGDIVRDAIASVSLEAGNRRHQLHVILPPHSVTVFADAARLTQVLTNLLMNAVKYTPVGGEIELRVDAPDSTIIPQDGSTPLDAMISVKDNGIGIAPTLLPNVFDLFSQAPSGCGRSESGLGLGLSIVRYLVNAHRGEVNVVSEGEGKGTEVTLRLPIVTRDPVRRADCAANAVLPARVLLVDDDADATEALAMLLALDGHDVRRAQSGEEALSIIESFTPDVALIDLHMPGMDGIKLALRLRQQAACSATRLVALTGCATPDEHNENQCAFDGYLVKPPSLEDLAEVLRR</sequence>
<dbReference type="SUPFAM" id="SSF47384">
    <property type="entry name" value="Homodimeric domain of signal transducing histidine kinase"/>
    <property type="match status" value="1"/>
</dbReference>
<dbReference type="SMART" id="SM00387">
    <property type="entry name" value="HATPase_c"/>
    <property type="match status" value="1"/>
</dbReference>
<feature type="domain" description="Response regulatory" evidence="7">
    <location>
        <begin position="472"/>
        <end position="585"/>
    </location>
</feature>
<dbReference type="EMBL" id="JACFYJ010000186">
    <property type="protein sequence ID" value="MEI6003339.1"/>
    <property type="molecule type" value="Genomic_DNA"/>
</dbReference>
<evidence type="ECO:0000259" key="6">
    <source>
        <dbReference type="PROSITE" id="PS50109"/>
    </source>
</evidence>
<dbReference type="Pfam" id="PF00072">
    <property type="entry name" value="Response_reg"/>
    <property type="match status" value="1"/>
</dbReference>
<protein>
    <recommendedName>
        <fullName evidence="2">histidine kinase</fullName>
        <ecNumber evidence="2">2.7.13.3</ecNumber>
    </recommendedName>
</protein>
<dbReference type="PRINTS" id="PR00344">
    <property type="entry name" value="BCTRLSENSOR"/>
</dbReference>
<dbReference type="Gene3D" id="3.30.565.10">
    <property type="entry name" value="Histidine kinase-like ATPase, C-terminal domain"/>
    <property type="match status" value="1"/>
</dbReference>
<keyword evidence="9" id="KW-1185">Reference proteome</keyword>
<dbReference type="EC" id="2.7.13.3" evidence="2"/>
<organism evidence="8 9">
    <name type="scientific">Paraburkholderia bengalensis</name>
    <dbReference type="NCBI Taxonomy" id="2747562"/>
    <lineage>
        <taxon>Bacteria</taxon>
        <taxon>Pseudomonadati</taxon>
        <taxon>Pseudomonadota</taxon>
        <taxon>Betaproteobacteria</taxon>
        <taxon>Burkholderiales</taxon>
        <taxon>Burkholderiaceae</taxon>
        <taxon>Paraburkholderia</taxon>
    </lineage>
</organism>
<dbReference type="InterPro" id="IPR001789">
    <property type="entry name" value="Sig_transdc_resp-reg_receiver"/>
</dbReference>
<dbReference type="PANTHER" id="PTHR43547:SF2">
    <property type="entry name" value="HYBRID SIGNAL TRANSDUCTION HISTIDINE KINASE C"/>
    <property type="match status" value="1"/>
</dbReference>
<feature type="region of interest" description="Disordered" evidence="5">
    <location>
        <begin position="1"/>
        <end position="34"/>
    </location>
</feature>
<evidence type="ECO:0000259" key="7">
    <source>
        <dbReference type="PROSITE" id="PS50110"/>
    </source>
</evidence>
<dbReference type="Gene3D" id="3.30.450.40">
    <property type="match status" value="1"/>
</dbReference>
<dbReference type="Gene3D" id="3.40.50.2300">
    <property type="match status" value="1"/>
</dbReference>
<evidence type="ECO:0000256" key="2">
    <source>
        <dbReference type="ARBA" id="ARBA00012438"/>
    </source>
</evidence>
<dbReference type="InterPro" id="IPR036890">
    <property type="entry name" value="HATPase_C_sf"/>
</dbReference>
<reference evidence="8 9" key="1">
    <citation type="journal article" date="2022" name="Arch. Microbiol.">
        <title>Paraburkholderia bengalensis sp. nov. isolated from roots of Oryza sativa, IR64.</title>
        <authorList>
            <person name="Nag P."/>
            <person name="Mondal N."/>
            <person name="Sarkar J."/>
            <person name="Das S."/>
        </authorList>
    </citation>
    <scope>NUCLEOTIDE SEQUENCE [LARGE SCALE GENOMIC DNA]</scope>
    <source>
        <strain evidence="8 9">IR64_4_BI</strain>
    </source>
</reference>
<dbReference type="InterPro" id="IPR029016">
    <property type="entry name" value="GAF-like_dom_sf"/>
</dbReference>
<accession>A0ABU8J5S7</accession>
<dbReference type="InterPro" id="IPR003661">
    <property type="entry name" value="HisK_dim/P_dom"/>
</dbReference>
<evidence type="ECO:0000256" key="3">
    <source>
        <dbReference type="ARBA" id="ARBA00022553"/>
    </source>
</evidence>
<dbReference type="SUPFAM" id="SSF55781">
    <property type="entry name" value="GAF domain-like"/>
    <property type="match status" value="1"/>
</dbReference>
<evidence type="ECO:0000313" key="9">
    <source>
        <dbReference type="Proteomes" id="UP001386437"/>
    </source>
</evidence>
<dbReference type="PROSITE" id="PS50109">
    <property type="entry name" value="HIS_KIN"/>
    <property type="match status" value="1"/>
</dbReference>
<dbReference type="InterPro" id="IPR005467">
    <property type="entry name" value="His_kinase_dom"/>
</dbReference>
<feature type="modified residue" description="4-aspartylphosphate" evidence="4">
    <location>
        <position position="521"/>
    </location>
</feature>
<keyword evidence="3 4" id="KW-0597">Phosphoprotein</keyword>
<dbReference type="Gene3D" id="1.10.287.130">
    <property type="match status" value="1"/>
</dbReference>
<proteinExistence type="predicted"/>
<dbReference type="PROSITE" id="PS50110">
    <property type="entry name" value="RESPONSE_REGULATORY"/>
    <property type="match status" value="1"/>
</dbReference>
<dbReference type="CDD" id="cd00082">
    <property type="entry name" value="HisKA"/>
    <property type="match status" value="1"/>
</dbReference>
<comment type="catalytic activity">
    <reaction evidence="1">
        <text>ATP + protein L-histidine = ADP + protein N-phospho-L-histidine.</text>
        <dbReference type="EC" id="2.7.13.3"/>
    </reaction>
</comment>
<dbReference type="InterPro" id="IPR003594">
    <property type="entry name" value="HATPase_dom"/>
</dbReference>
<dbReference type="PANTHER" id="PTHR43547">
    <property type="entry name" value="TWO-COMPONENT HISTIDINE KINASE"/>
    <property type="match status" value="1"/>
</dbReference>
<dbReference type="SMART" id="SM00388">
    <property type="entry name" value="HisKA"/>
    <property type="match status" value="1"/>
</dbReference>
<dbReference type="Pfam" id="PF00512">
    <property type="entry name" value="HisKA"/>
    <property type="match status" value="1"/>
</dbReference>
<dbReference type="SMART" id="SM00448">
    <property type="entry name" value="REC"/>
    <property type="match status" value="1"/>
</dbReference>
<evidence type="ECO:0000313" key="8">
    <source>
        <dbReference type="EMBL" id="MEI6003339.1"/>
    </source>
</evidence>
<evidence type="ECO:0000256" key="5">
    <source>
        <dbReference type="SAM" id="MobiDB-lite"/>
    </source>
</evidence>